<dbReference type="InterPro" id="IPR008969">
    <property type="entry name" value="CarboxyPept-like_regulatory"/>
</dbReference>
<evidence type="ECO:0000313" key="10">
    <source>
        <dbReference type="Proteomes" id="UP000199656"/>
    </source>
</evidence>
<evidence type="ECO:0000259" key="8">
    <source>
        <dbReference type="Pfam" id="PF07715"/>
    </source>
</evidence>
<gene>
    <name evidence="9" type="ORF">SAMN05660909_01771</name>
</gene>
<evidence type="ECO:0000256" key="2">
    <source>
        <dbReference type="ARBA" id="ARBA00022448"/>
    </source>
</evidence>
<dbReference type="InterPro" id="IPR037066">
    <property type="entry name" value="Plug_dom_sf"/>
</dbReference>
<dbReference type="Proteomes" id="UP000199656">
    <property type="component" value="Unassembled WGS sequence"/>
</dbReference>
<evidence type="ECO:0000256" key="1">
    <source>
        <dbReference type="ARBA" id="ARBA00004571"/>
    </source>
</evidence>
<dbReference type="InterPro" id="IPR039426">
    <property type="entry name" value="TonB-dep_rcpt-like"/>
</dbReference>
<dbReference type="InterPro" id="IPR012910">
    <property type="entry name" value="Plug_dom"/>
</dbReference>
<dbReference type="Gene3D" id="2.40.170.20">
    <property type="entry name" value="TonB-dependent receptor, beta-barrel domain"/>
    <property type="match status" value="1"/>
</dbReference>
<keyword evidence="3 7" id="KW-1134">Transmembrane beta strand</keyword>
<keyword evidence="2 7" id="KW-0813">Transport</keyword>
<comment type="subcellular location">
    <subcellularLocation>
        <location evidence="1 7">Cell outer membrane</location>
        <topology evidence="1 7">Multi-pass membrane protein</topology>
    </subcellularLocation>
</comment>
<comment type="similarity">
    <text evidence="7">Belongs to the TonB-dependent receptor family.</text>
</comment>
<dbReference type="Pfam" id="PF07715">
    <property type="entry name" value="Plug"/>
    <property type="match status" value="1"/>
</dbReference>
<dbReference type="PROSITE" id="PS52016">
    <property type="entry name" value="TONB_DEPENDENT_REC_3"/>
    <property type="match status" value="1"/>
</dbReference>
<evidence type="ECO:0000256" key="7">
    <source>
        <dbReference type="PROSITE-ProRule" id="PRU01360"/>
    </source>
</evidence>
<dbReference type="GO" id="GO:0009279">
    <property type="term" value="C:cell outer membrane"/>
    <property type="evidence" value="ECO:0007669"/>
    <property type="project" value="UniProtKB-SubCell"/>
</dbReference>
<keyword evidence="6 7" id="KW-0998">Cell outer membrane</keyword>
<evidence type="ECO:0000256" key="4">
    <source>
        <dbReference type="ARBA" id="ARBA00022692"/>
    </source>
</evidence>
<dbReference type="SUPFAM" id="SSF49464">
    <property type="entry name" value="Carboxypeptidase regulatory domain-like"/>
    <property type="match status" value="1"/>
</dbReference>
<evidence type="ECO:0000256" key="5">
    <source>
        <dbReference type="ARBA" id="ARBA00023136"/>
    </source>
</evidence>
<dbReference type="NCBIfam" id="TIGR04056">
    <property type="entry name" value="OMP_RagA_SusC"/>
    <property type="match status" value="1"/>
</dbReference>
<accession>A0A1H4AUD9</accession>
<reference evidence="10" key="1">
    <citation type="submission" date="2016-10" db="EMBL/GenBank/DDBJ databases">
        <authorList>
            <person name="Varghese N."/>
            <person name="Submissions S."/>
        </authorList>
    </citation>
    <scope>NUCLEOTIDE SEQUENCE [LARGE SCALE GENOMIC DNA]</scope>
    <source>
        <strain evidence="10">DSM 23920</strain>
    </source>
</reference>
<dbReference type="InterPro" id="IPR023996">
    <property type="entry name" value="TonB-dep_OMP_SusC/RagA"/>
</dbReference>
<organism evidence="9 10">
    <name type="scientific">Chitinophaga terrae</name>
    <name type="common">ex Kim and Jung 2007</name>
    <dbReference type="NCBI Taxonomy" id="408074"/>
    <lineage>
        <taxon>Bacteria</taxon>
        <taxon>Pseudomonadati</taxon>
        <taxon>Bacteroidota</taxon>
        <taxon>Chitinophagia</taxon>
        <taxon>Chitinophagales</taxon>
        <taxon>Chitinophagaceae</taxon>
        <taxon>Chitinophaga</taxon>
    </lineage>
</organism>
<name>A0A1H4AUD9_9BACT</name>
<proteinExistence type="inferred from homology"/>
<evidence type="ECO:0000313" key="9">
    <source>
        <dbReference type="EMBL" id="SEA39418.1"/>
    </source>
</evidence>
<protein>
    <submittedName>
        <fullName evidence="9">TonB-linked outer membrane protein, SusC/RagA family</fullName>
    </submittedName>
</protein>
<dbReference type="Pfam" id="PF13715">
    <property type="entry name" value="CarbopepD_reg_2"/>
    <property type="match status" value="1"/>
</dbReference>
<dbReference type="NCBIfam" id="TIGR04057">
    <property type="entry name" value="SusC_RagA_signa"/>
    <property type="match status" value="1"/>
</dbReference>
<dbReference type="SUPFAM" id="SSF56935">
    <property type="entry name" value="Porins"/>
    <property type="match status" value="1"/>
</dbReference>
<feature type="domain" description="TonB-dependent receptor plug" evidence="8">
    <location>
        <begin position="253"/>
        <end position="382"/>
    </location>
</feature>
<dbReference type="InterPro" id="IPR036942">
    <property type="entry name" value="Beta-barrel_TonB_sf"/>
</dbReference>
<keyword evidence="5 7" id="KW-0472">Membrane</keyword>
<dbReference type="STRING" id="408074.SAMN05660909_01771"/>
<keyword evidence="4 7" id="KW-0812">Transmembrane</keyword>
<dbReference type="Gene3D" id="2.170.130.10">
    <property type="entry name" value="TonB-dependent receptor, plug domain"/>
    <property type="match status" value="1"/>
</dbReference>
<keyword evidence="10" id="KW-1185">Reference proteome</keyword>
<dbReference type="Gene3D" id="2.60.40.1120">
    <property type="entry name" value="Carboxypeptidase-like, regulatory domain"/>
    <property type="match status" value="1"/>
</dbReference>
<dbReference type="AlphaFoldDB" id="A0A1H4AUD9"/>
<sequence length="1223" mass="136159">MQFMQKKRYWPPDHVGKRSGLTKIFLAMRLTVILVITAILQVSAAGYAQNVTISGKTIPIKKVFSAIKQQTGYVVFSNTNIISESETVSISAKDMPLEELLNEMLKDLPVTYLIKDKTIVLSRKALPTPAAAPPPISISGTVRAASGEPLPGVSVRIKNTVTGTITTSEGNFYFTHLPDNAVLQLSMLGFESMEIGIRSSANGYTAYAVNKKQAGSLLVSDGNNLVLNITLNRKDYEMNNVVVTGYMNVNKDKYVGAVYSIKADSIKIAGETSIDQMLQGVVPGMSVMVQSGQVGSTPKIRIRGTSTLLGNQEPLWVVDGIIQRDPLPIPDGSGSLAGDAKELRLLASNAISWLNPNDIETITVLKDASATAIYGSQAANGVIVLTTKKARPGTLSVSYTNNLSIGQRPKYSMFDLMNSQELMQFSQEIYDGRDSYTNTLLPIGYAALMQQLQNKQIDYNTYVQKYRELESRNTDWFALLFRNPFSQNHSLSVSGGTEKITNRTSVNMQKQNGEAIGNDLTTFSASSNTTLRFGKRLTVNFLLNGTMRETDGFAYGVNPFDYAYNTSRTIPMYNPDGTYFFHEKRGESSTVYPNKFSYLYNIQNEINNTGSKNTSTTLASTLDVRYELAKGLEYQGLLSYTAASSAVKSYATELSYYITQTRGYEFGTVLSNSPEELGSRLPFGGLVQLENATNKGYTFRNSLVYNRFFGTRHNITLQGGIEARSNLLESNKSTRYGYLRYRGETYAPVPLKPALITNTNATELNDLMRLNSNIVNQQSNYLSEYFTAVYSYDSRYIFNFNSRLDASNRFGQDKNKRFQPTWSVGARWNVANENFLTSAKWMNAFNLSASYGYQGNAVEAVSPYLIATDGGLSNLFKQYVLNIKSLPYPDLGWEKTKSWNLGADFAFLNGRLSATANYFGKVSDVLASRQVPVETGMNSATVFGSQMENYGYDLIISYIPIQNKDVTWQVSVNTGKAKNKLKQNERVNTREDFLNGTAIVNGEAYSTFYSYSYAGLNHNTGVPMFNYMDIKPTTNDLDYLVKSGKLEPDFTGGFNTSLRVKNITLYAQFAMAFGATKRVPPYYSASGAPTPEQNVPRSLMDRWKKPGDEQFTNIPAVPPGNPRYFEIYLPLLNPGLPVSPYTLYNMSDYMTANADFIRCRSISLNYEFNTELLKRAHIKRLNAALSLTNPFLLTFDKKWRGYDPETAGWPARRMTSLSINMTL</sequence>
<evidence type="ECO:0000256" key="3">
    <source>
        <dbReference type="ARBA" id="ARBA00022452"/>
    </source>
</evidence>
<dbReference type="InterPro" id="IPR023997">
    <property type="entry name" value="TonB-dep_OMP_SusC/RagA_CS"/>
</dbReference>
<evidence type="ECO:0000256" key="6">
    <source>
        <dbReference type="ARBA" id="ARBA00023237"/>
    </source>
</evidence>
<dbReference type="EMBL" id="FNRL01000006">
    <property type="protein sequence ID" value="SEA39418.1"/>
    <property type="molecule type" value="Genomic_DNA"/>
</dbReference>